<gene>
    <name evidence="2" type="ORF">L2Y54_00545</name>
</gene>
<evidence type="ECO:0000313" key="3">
    <source>
        <dbReference type="Proteomes" id="UP001054801"/>
    </source>
</evidence>
<evidence type="ECO:0008006" key="4">
    <source>
        <dbReference type="Google" id="ProtNLM"/>
    </source>
</evidence>
<dbReference type="PROSITE" id="PS51257">
    <property type="entry name" value="PROKAR_LIPOPROTEIN"/>
    <property type="match status" value="1"/>
</dbReference>
<accession>A0ABY3T131</accession>
<evidence type="ECO:0000256" key="1">
    <source>
        <dbReference type="SAM" id="SignalP"/>
    </source>
</evidence>
<reference evidence="2" key="1">
    <citation type="journal article" date="2022" name="Microorganisms">
        <title>Two New Species of Filamentous Sulfur Bacteria of the Genus Thiothrix, Thiothrix winogradskyi sp. nov. and 'Candidatus Thiothrix sulfatifontis' sp. nov.</title>
        <authorList>
            <person name="Ravin N.V."/>
            <person name="Rossetti S."/>
            <person name="Beletsky A.V."/>
            <person name="Kadnikov V.V."/>
            <person name="Rudenko T.S."/>
            <person name="Smolyakov D.D."/>
            <person name="Moskvitina M.I."/>
            <person name="Gureeva M.V."/>
            <person name="Mardanov A.V."/>
            <person name="Grabovich M.Y."/>
        </authorList>
    </citation>
    <scope>NUCLEOTIDE SEQUENCE</scope>
    <source>
        <strain evidence="2">CT3</strain>
    </source>
</reference>
<sequence>MQTRLLLPVLLLVLVGCGDDTASSQATTSSSSREILSPCQLLTPADVQGTFSNSVEVMADEPETCVYNSKGNVTDIAPFSMLTITLMPNANAAEAQETMRMSLKMQDFMGGVINDAMKTTNQQSQRTLSGIGDEAYLHVGNLDLLSNTQLIFRKGRVVMTLGAVALKGDPEVSKLENLARVAADKL</sequence>
<proteinExistence type="predicted"/>
<evidence type="ECO:0000313" key="2">
    <source>
        <dbReference type="EMBL" id="UJS24549.1"/>
    </source>
</evidence>
<keyword evidence="3" id="KW-1185">Reference proteome</keyword>
<dbReference type="EMBL" id="CP091244">
    <property type="protein sequence ID" value="UJS24549.1"/>
    <property type="molecule type" value="Genomic_DNA"/>
</dbReference>
<dbReference type="RefSeq" id="WP_236499104.1">
    <property type="nucleotide sequence ID" value="NZ_CP091244.1"/>
</dbReference>
<feature type="signal peptide" evidence="1">
    <location>
        <begin position="1"/>
        <end position="22"/>
    </location>
</feature>
<keyword evidence="1" id="KW-0732">Signal</keyword>
<name>A0ABY3T131_9GAMM</name>
<protein>
    <recommendedName>
        <fullName evidence="4">DUF1795 domain-containing protein</fullName>
    </recommendedName>
</protein>
<organism evidence="2 3">
    <name type="scientific">Thiothrix winogradskyi</name>
    <dbReference type="NCBI Taxonomy" id="96472"/>
    <lineage>
        <taxon>Bacteria</taxon>
        <taxon>Pseudomonadati</taxon>
        <taxon>Pseudomonadota</taxon>
        <taxon>Gammaproteobacteria</taxon>
        <taxon>Thiotrichales</taxon>
        <taxon>Thiotrichaceae</taxon>
        <taxon>Thiothrix</taxon>
    </lineage>
</organism>
<feature type="chain" id="PRO_5046092986" description="DUF1795 domain-containing protein" evidence="1">
    <location>
        <begin position="23"/>
        <end position="186"/>
    </location>
</feature>
<dbReference type="Proteomes" id="UP001054801">
    <property type="component" value="Chromosome"/>
</dbReference>